<dbReference type="RefSeq" id="WP_338602676.1">
    <property type="nucleotide sequence ID" value="NZ_CP146016.1"/>
</dbReference>
<protein>
    <submittedName>
        <fullName evidence="1">VWA domain-containing protein</fullName>
    </submittedName>
</protein>
<reference evidence="1 2" key="1">
    <citation type="submission" date="2024-02" db="EMBL/GenBank/DDBJ databases">
        <title>STSV induces naive adaptation in Sulfolobus.</title>
        <authorList>
            <person name="Xiang X."/>
            <person name="Song M."/>
        </authorList>
    </citation>
    <scope>NUCLEOTIDE SEQUENCE [LARGE SCALE GENOMIC DNA]</scope>
    <source>
        <strain evidence="1 2">RT2</strain>
    </source>
</reference>
<dbReference type="Proteomes" id="UP001432202">
    <property type="component" value="Chromosome"/>
</dbReference>
<dbReference type="InterPro" id="IPR008912">
    <property type="entry name" value="Uncharacterised_CoxE"/>
</dbReference>
<dbReference type="CDD" id="cd00198">
    <property type="entry name" value="vWFA"/>
    <property type="match status" value="1"/>
</dbReference>
<dbReference type="PANTHER" id="PTHR39338:SF6">
    <property type="entry name" value="BLL5662 PROTEIN"/>
    <property type="match status" value="1"/>
</dbReference>
<name>A0AAX4L476_9CREN</name>
<organism evidence="1 2">
    <name type="scientific">Sulfolobus tengchongensis</name>
    <dbReference type="NCBI Taxonomy" id="207809"/>
    <lineage>
        <taxon>Archaea</taxon>
        <taxon>Thermoproteota</taxon>
        <taxon>Thermoprotei</taxon>
        <taxon>Sulfolobales</taxon>
        <taxon>Sulfolobaceae</taxon>
        <taxon>Sulfolobus</taxon>
    </lineage>
</organism>
<dbReference type="GeneID" id="89335642"/>
<dbReference type="AlphaFoldDB" id="A0AAX4L476"/>
<sequence length="340" mass="39205">MEEEEKKIVKIANILRQLGRNVGVDETIDAINSLKLIGDRDTETVNAILKATMIKDFSLNVDEQRDRKQSEEDKYSVLGRVTNRSYLANDFYIYSPAESRIKSSALSIGNSDLIKWNIIAKRINEIALSLEGHRFKVKRNGKVDMRRTMKSEIKYSLESPYLVKSEKKMSKSNFILLCDVSGSMKDFFKEILLFSFFMKRISNKTEIFYFSTNLRRVTSLFQVTSINRIKIDKLISIISYGSGTRIGEALYSLRRSYGDLIHRKCSLIIFSDGWDLGNLELLGRELKNIKNRCKSIIWVNPLMDNPSYTPATEGIKIALKYVDLMTSPNIIFNDKKIKRK</sequence>
<dbReference type="PANTHER" id="PTHR39338">
    <property type="entry name" value="BLL5662 PROTEIN-RELATED"/>
    <property type="match status" value="1"/>
</dbReference>
<evidence type="ECO:0000313" key="2">
    <source>
        <dbReference type="Proteomes" id="UP001432202"/>
    </source>
</evidence>
<dbReference type="EMBL" id="CP146016">
    <property type="protein sequence ID" value="WWQ61008.1"/>
    <property type="molecule type" value="Genomic_DNA"/>
</dbReference>
<dbReference type="Pfam" id="PF05762">
    <property type="entry name" value="VWA_CoxE"/>
    <property type="match status" value="1"/>
</dbReference>
<dbReference type="InterPro" id="IPR036465">
    <property type="entry name" value="vWFA_dom_sf"/>
</dbReference>
<evidence type="ECO:0000313" key="1">
    <source>
        <dbReference type="EMBL" id="WWQ61008.1"/>
    </source>
</evidence>
<keyword evidence="2" id="KW-1185">Reference proteome</keyword>
<proteinExistence type="predicted"/>
<dbReference type="SUPFAM" id="SSF53300">
    <property type="entry name" value="vWA-like"/>
    <property type="match status" value="1"/>
</dbReference>
<gene>
    <name evidence="1" type="ORF">V6M85_02700</name>
</gene>
<dbReference type="Gene3D" id="3.40.50.410">
    <property type="entry name" value="von Willebrand factor, type A domain"/>
    <property type="match status" value="1"/>
</dbReference>
<accession>A0AAX4L476</accession>